<keyword evidence="4" id="KW-1185">Reference proteome</keyword>
<dbReference type="EMBL" id="CP025746">
    <property type="protein sequence ID" value="QAA32255.1"/>
    <property type="molecule type" value="Genomic_DNA"/>
</dbReference>
<dbReference type="AlphaFoldDB" id="A0A3R5U5J2"/>
<dbReference type="GO" id="GO:0080120">
    <property type="term" value="P:CAAX-box protein maturation"/>
    <property type="evidence" value="ECO:0007669"/>
    <property type="project" value="UniProtKB-ARBA"/>
</dbReference>
<feature type="transmembrane region" description="Helical" evidence="1">
    <location>
        <begin position="7"/>
        <end position="25"/>
    </location>
</feature>
<keyword evidence="1" id="KW-0472">Membrane</keyword>
<feature type="domain" description="CAAX prenyl protease 2/Lysostaphin resistance protein A-like" evidence="2">
    <location>
        <begin position="42"/>
        <end position="138"/>
    </location>
</feature>
<evidence type="ECO:0000259" key="2">
    <source>
        <dbReference type="Pfam" id="PF02517"/>
    </source>
</evidence>
<feature type="transmembrane region" description="Helical" evidence="1">
    <location>
        <begin position="99"/>
        <end position="119"/>
    </location>
</feature>
<keyword evidence="1" id="KW-1133">Transmembrane helix</keyword>
<dbReference type="KEGG" id="cmah:C1I91_11730"/>
<evidence type="ECO:0000313" key="4">
    <source>
        <dbReference type="Proteomes" id="UP000286268"/>
    </source>
</evidence>
<dbReference type="InterPro" id="IPR042150">
    <property type="entry name" value="MmRce1-like"/>
</dbReference>
<feature type="transmembrane region" description="Helical" evidence="1">
    <location>
        <begin position="71"/>
        <end position="93"/>
    </location>
</feature>
<feature type="transmembrane region" description="Helical" evidence="1">
    <location>
        <begin position="126"/>
        <end position="147"/>
    </location>
</feature>
<proteinExistence type="predicted"/>
<evidence type="ECO:0000256" key="1">
    <source>
        <dbReference type="SAM" id="Phobius"/>
    </source>
</evidence>
<name>A0A3R5U5J2_9CLOT</name>
<dbReference type="InterPro" id="IPR003675">
    <property type="entry name" value="Rce1/LyrA-like_dom"/>
</dbReference>
<protein>
    <recommendedName>
        <fullName evidence="2">CAAX prenyl protease 2/Lysostaphin resistance protein A-like domain-containing protein</fullName>
    </recommendedName>
</protein>
<keyword evidence="1" id="KW-0812">Transmembrane</keyword>
<dbReference type="PANTHER" id="PTHR35797:SF1">
    <property type="entry name" value="PROTEASE"/>
    <property type="match status" value="1"/>
</dbReference>
<sequence>MFYLYVIFFWIMIFYGTSVIDNLLGFKNKLSVNSNPFYIIELFTFVLFLGGPLGEELGWRGFLLPRLQKKFYASIIIGFVWTFWHLPLFFIPGTAQNQIPFFLFLLEFTCFATLITWVYNKTDGSLLLTILFHGALNTTSGVVNNFADFVITHKYTICLIISIIMGYFVAKMFKKDYKKVVFNLENNI</sequence>
<feature type="transmembrane region" description="Helical" evidence="1">
    <location>
        <begin position="37"/>
        <end position="59"/>
    </location>
</feature>
<dbReference type="Pfam" id="PF02517">
    <property type="entry name" value="Rce1-like"/>
    <property type="match status" value="1"/>
</dbReference>
<reference evidence="3 4" key="1">
    <citation type="submission" date="2018-01" db="EMBL/GenBank/DDBJ databases">
        <title>Genome Sequencing and Assembly of Anaerobacter polyendosporus strain CT4.</title>
        <authorList>
            <person name="Tachaapaikoon C."/>
            <person name="Sutheeworapong S."/>
            <person name="Jenjaroenpun P."/>
            <person name="Wongsurawat T."/>
            <person name="Nookeaw I."/>
            <person name="Cheawchanlertfa P."/>
            <person name="Kosugi A."/>
            <person name="Cheevadhanarak S."/>
            <person name="Ratanakhanokchai K."/>
        </authorList>
    </citation>
    <scope>NUCLEOTIDE SEQUENCE [LARGE SCALE GENOMIC DNA]</scope>
    <source>
        <strain evidence="3 4">CT4</strain>
    </source>
</reference>
<accession>A0A3R5U5J2</accession>
<dbReference type="PANTHER" id="PTHR35797">
    <property type="entry name" value="PROTEASE-RELATED"/>
    <property type="match status" value="1"/>
</dbReference>
<gene>
    <name evidence="3" type="ORF">C1I91_11730</name>
</gene>
<dbReference type="RefSeq" id="WP_128213044.1">
    <property type="nucleotide sequence ID" value="NZ_CP025746.1"/>
</dbReference>
<feature type="transmembrane region" description="Helical" evidence="1">
    <location>
        <begin position="153"/>
        <end position="170"/>
    </location>
</feature>
<evidence type="ECO:0000313" key="3">
    <source>
        <dbReference type="EMBL" id="QAA32255.1"/>
    </source>
</evidence>
<organism evidence="3 4">
    <name type="scientific">Clostridium manihotivorum</name>
    <dbReference type="NCBI Taxonomy" id="2320868"/>
    <lineage>
        <taxon>Bacteria</taxon>
        <taxon>Bacillati</taxon>
        <taxon>Bacillota</taxon>
        <taxon>Clostridia</taxon>
        <taxon>Eubacteriales</taxon>
        <taxon>Clostridiaceae</taxon>
        <taxon>Clostridium</taxon>
    </lineage>
</organism>
<dbReference type="GO" id="GO:0004175">
    <property type="term" value="F:endopeptidase activity"/>
    <property type="evidence" value="ECO:0007669"/>
    <property type="project" value="UniProtKB-ARBA"/>
</dbReference>
<dbReference type="Proteomes" id="UP000286268">
    <property type="component" value="Chromosome"/>
</dbReference>
<dbReference type="OrthoDB" id="9777755at2"/>